<dbReference type="PANTHER" id="PTHR43156">
    <property type="entry name" value="STAGE II SPORULATION PROTEIN E-RELATED"/>
    <property type="match status" value="1"/>
</dbReference>
<dbReference type="Gene3D" id="3.60.40.10">
    <property type="entry name" value="PPM-type phosphatase domain"/>
    <property type="match status" value="1"/>
</dbReference>
<dbReference type="PANTHER" id="PTHR43156:SF2">
    <property type="entry name" value="STAGE II SPORULATION PROTEIN E"/>
    <property type="match status" value="1"/>
</dbReference>
<protein>
    <submittedName>
        <fullName evidence="3">PP2C family protein-serine/threonine phosphatase</fullName>
        <ecNumber evidence="3">3.1.3.16</ecNumber>
    </submittedName>
</protein>
<dbReference type="RefSeq" id="WP_390261341.1">
    <property type="nucleotide sequence ID" value="NZ_JBHUGH010000008.1"/>
</dbReference>
<accession>A0ABW4S5D1</accession>
<dbReference type="PROSITE" id="PS50885">
    <property type="entry name" value="HAMP"/>
    <property type="match status" value="1"/>
</dbReference>
<dbReference type="InterPro" id="IPR052016">
    <property type="entry name" value="Bact_Sigma-Reg"/>
</dbReference>
<dbReference type="InterPro" id="IPR001932">
    <property type="entry name" value="PPM-type_phosphatase-like_dom"/>
</dbReference>
<dbReference type="EMBL" id="JBHUGH010000008">
    <property type="protein sequence ID" value="MFD1912650.1"/>
    <property type="molecule type" value="Genomic_DNA"/>
</dbReference>
<gene>
    <name evidence="3" type="ORF">ACFSGJ_10560</name>
</gene>
<organism evidence="3 4">
    <name type="scientific">Halodurantibacterium flavum</name>
    <dbReference type="NCBI Taxonomy" id="1382802"/>
    <lineage>
        <taxon>Bacteria</taxon>
        <taxon>Pseudomonadati</taxon>
        <taxon>Pseudomonadota</taxon>
        <taxon>Alphaproteobacteria</taxon>
        <taxon>Rhodobacterales</taxon>
        <taxon>Paracoccaceae</taxon>
        <taxon>Halodurantibacterium</taxon>
    </lineage>
</organism>
<reference evidence="4" key="1">
    <citation type="journal article" date="2019" name="Int. J. Syst. Evol. Microbiol.">
        <title>The Global Catalogue of Microorganisms (GCM) 10K type strain sequencing project: providing services to taxonomists for standard genome sequencing and annotation.</title>
        <authorList>
            <consortium name="The Broad Institute Genomics Platform"/>
            <consortium name="The Broad Institute Genome Sequencing Center for Infectious Disease"/>
            <person name="Wu L."/>
            <person name="Ma J."/>
        </authorList>
    </citation>
    <scope>NUCLEOTIDE SEQUENCE [LARGE SCALE GENOMIC DNA]</scope>
    <source>
        <strain evidence="4">CGMCC 4.7242</strain>
    </source>
</reference>
<dbReference type="SMART" id="SM00304">
    <property type="entry name" value="HAMP"/>
    <property type="match status" value="1"/>
</dbReference>
<dbReference type="GO" id="GO:0004722">
    <property type="term" value="F:protein serine/threonine phosphatase activity"/>
    <property type="evidence" value="ECO:0007669"/>
    <property type="project" value="UniProtKB-EC"/>
</dbReference>
<proteinExistence type="predicted"/>
<dbReference type="InterPro" id="IPR036457">
    <property type="entry name" value="PPM-type-like_dom_sf"/>
</dbReference>
<sequence>MSIRDTLLGLTGFLGLALTVVVALQMVASLAQWREVDHLVASNQLREHLAQAAATLAEERSATVLALRGLPAAVGDTAGLRAATDRHIARVAASFEADADPAQRAEVNAVLDELRHQRAIVDAAGTPQDRAAVALAFHDFGIAAVNRLNAARLAVLVREQPADPVTALAFNLRSQTSAIFEYLIRSRTLIPLLSIGAVGEEEREEIERNAVRIDAALAVLRGNPDLLGRDFPDRIRSFESRYYTLYRPAEDAVLAGGAGTAPDAAVAEAELLLDELRGLLSALFDISRDQLSDLRRATIRSVLLWSGLFVAGALTVLASTLVVQRRIVKPLGDLRRGMLDLAEGRLDTPVPVAARQDEMGAMTDALRVFKANAIRRRRLQDERLALHERLKDAYRQLKIDLEAAAVVQATLLPPPARLGGVAFYSYFRPSRYIAGDTFDVVRRPDGRISFFEIDVAGHGAPAALISVASHHSITQAVLQRQPGQSLGDLAASVNKDWPESFPYFTMILGEIDPAAGTGRLVQAGHPAPLLIGRGGDVRQLGDGGLPVGIIPHATYDEIAFDFAAGDRLLLYSDGLIEAEDAGGRFFTEERLVEIVTTHATSSTAALIEALDLALRSWRGSGSLDDDVTIVILEAETDHERA</sequence>
<name>A0ABW4S5D1_9RHOB</name>
<keyword evidence="4" id="KW-1185">Reference proteome</keyword>
<evidence type="ECO:0000313" key="3">
    <source>
        <dbReference type="EMBL" id="MFD1912650.1"/>
    </source>
</evidence>
<dbReference type="CDD" id="cd06225">
    <property type="entry name" value="HAMP"/>
    <property type="match status" value="1"/>
</dbReference>
<dbReference type="Proteomes" id="UP001597353">
    <property type="component" value="Unassembled WGS sequence"/>
</dbReference>
<dbReference type="SMART" id="SM00331">
    <property type="entry name" value="PP2C_SIG"/>
    <property type="match status" value="1"/>
</dbReference>
<comment type="caution">
    <text evidence="3">The sequence shown here is derived from an EMBL/GenBank/DDBJ whole genome shotgun (WGS) entry which is preliminary data.</text>
</comment>
<keyword evidence="1 3" id="KW-0378">Hydrolase</keyword>
<dbReference type="InterPro" id="IPR003660">
    <property type="entry name" value="HAMP_dom"/>
</dbReference>
<evidence type="ECO:0000256" key="1">
    <source>
        <dbReference type="ARBA" id="ARBA00022801"/>
    </source>
</evidence>
<dbReference type="Gene3D" id="6.10.340.10">
    <property type="match status" value="1"/>
</dbReference>
<evidence type="ECO:0000259" key="2">
    <source>
        <dbReference type="PROSITE" id="PS50885"/>
    </source>
</evidence>
<dbReference type="EC" id="3.1.3.16" evidence="3"/>
<dbReference type="Pfam" id="PF07228">
    <property type="entry name" value="SpoIIE"/>
    <property type="match status" value="1"/>
</dbReference>
<dbReference type="SUPFAM" id="SSF158472">
    <property type="entry name" value="HAMP domain-like"/>
    <property type="match status" value="1"/>
</dbReference>
<dbReference type="Pfam" id="PF00672">
    <property type="entry name" value="HAMP"/>
    <property type="match status" value="1"/>
</dbReference>
<feature type="domain" description="HAMP" evidence="2">
    <location>
        <begin position="325"/>
        <end position="378"/>
    </location>
</feature>
<evidence type="ECO:0000313" key="4">
    <source>
        <dbReference type="Proteomes" id="UP001597353"/>
    </source>
</evidence>
<dbReference type="SUPFAM" id="SSF81606">
    <property type="entry name" value="PP2C-like"/>
    <property type="match status" value="1"/>
</dbReference>